<dbReference type="Proteomes" id="UP000015103">
    <property type="component" value="Unassembled WGS sequence"/>
</dbReference>
<keyword evidence="2" id="KW-1185">Reference proteome</keyword>
<dbReference type="EMBL" id="ACPB03002052">
    <property type="status" value="NOT_ANNOTATED_CDS"/>
    <property type="molecule type" value="Genomic_DNA"/>
</dbReference>
<dbReference type="AlphaFoldDB" id="T1HE97"/>
<sequence length="108" mass="12216">MEGMRGCLIKFCVSGLIFPVLRGICASFPEPETTAELSERLITNSICVLILQRNLKVASWYHSCSFIPSAMSSKQFFTLIEFRETIENNPYFLEQWFPTGAVPSTDGR</sequence>
<name>T1HE97_RHOPR</name>
<organism evidence="1 2">
    <name type="scientific">Rhodnius prolixus</name>
    <name type="common">Triatomid bug</name>
    <dbReference type="NCBI Taxonomy" id="13249"/>
    <lineage>
        <taxon>Eukaryota</taxon>
        <taxon>Metazoa</taxon>
        <taxon>Ecdysozoa</taxon>
        <taxon>Arthropoda</taxon>
        <taxon>Hexapoda</taxon>
        <taxon>Insecta</taxon>
        <taxon>Pterygota</taxon>
        <taxon>Neoptera</taxon>
        <taxon>Paraneoptera</taxon>
        <taxon>Hemiptera</taxon>
        <taxon>Heteroptera</taxon>
        <taxon>Panheteroptera</taxon>
        <taxon>Cimicomorpha</taxon>
        <taxon>Reduviidae</taxon>
        <taxon>Triatominae</taxon>
        <taxon>Rhodnius</taxon>
    </lineage>
</organism>
<dbReference type="HOGENOM" id="CLU_2200176_0_0_1"/>
<dbReference type="EnsemblMetazoa" id="RPRC002369-RA">
    <property type="protein sequence ID" value="RPRC002369-PA"/>
    <property type="gene ID" value="RPRC002369"/>
</dbReference>
<accession>T1HE97</accession>
<evidence type="ECO:0000313" key="2">
    <source>
        <dbReference type="Proteomes" id="UP000015103"/>
    </source>
</evidence>
<evidence type="ECO:0000313" key="1">
    <source>
        <dbReference type="EnsemblMetazoa" id="RPRC002369-PA"/>
    </source>
</evidence>
<proteinExistence type="predicted"/>
<dbReference type="InParanoid" id="T1HE97"/>
<dbReference type="VEuPathDB" id="VectorBase:RPRC002369"/>
<reference evidence="1" key="1">
    <citation type="submission" date="2015-05" db="UniProtKB">
        <authorList>
            <consortium name="EnsemblMetazoa"/>
        </authorList>
    </citation>
    <scope>IDENTIFICATION</scope>
</reference>
<dbReference type="EMBL" id="ACPB03002053">
    <property type="status" value="NOT_ANNOTATED_CDS"/>
    <property type="molecule type" value="Genomic_DNA"/>
</dbReference>
<protein>
    <submittedName>
        <fullName evidence="1">Uncharacterized protein</fullName>
    </submittedName>
</protein>